<evidence type="ECO:0000256" key="5">
    <source>
        <dbReference type="ARBA" id="ARBA00022777"/>
    </source>
</evidence>
<dbReference type="GO" id="GO:0005524">
    <property type="term" value="F:ATP binding"/>
    <property type="evidence" value="ECO:0007669"/>
    <property type="project" value="UniProtKB-UniRule"/>
</dbReference>
<dbReference type="PROSITE" id="PS00107">
    <property type="entry name" value="PROTEIN_KINASE_ATP"/>
    <property type="match status" value="1"/>
</dbReference>
<keyword evidence="5 9" id="KW-0418">Kinase</keyword>
<dbReference type="InterPro" id="IPR011009">
    <property type="entry name" value="Kinase-like_dom_sf"/>
</dbReference>
<dbReference type="EMBL" id="GG738851">
    <property type="protein sequence ID" value="EFC48449.1"/>
    <property type="molecule type" value="Genomic_DNA"/>
</dbReference>
<organism evidence="10">
    <name type="scientific">Naegleria gruberi</name>
    <name type="common">Amoeba</name>
    <dbReference type="NCBI Taxonomy" id="5762"/>
    <lineage>
        <taxon>Eukaryota</taxon>
        <taxon>Discoba</taxon>
        <taxon>Heterolobosea</taxon>
        <taxon>Tetramitia</taxon>
        <taxon>Eutetramitia</taxon>
        <taxon>Vahlkampfiidae</taxon>
        <taxon>Naegleria</taxon>
    </lineage>
</organism>
<dbReference type="InterPro" id="IPR000719">
    <property type="entry name" value="Prot_kinase_dom"/>
</dbReference>
<evidence type="ECO:0000313" key="10">
    <source>
        <dbReference type="Proteomes" id="UP000006671"/>
    </source>
</evidence>
<evidence type="ECO:0000256" key="6">
    <source>
        <dbReference type="ARBA" id="ARBA00022840"/>
    </source>
</evidence>
<dbReference type="Proteomes" id="UP000006671">
    <property type="component" value="Unassembled WGS sequence"/>
</dbReference>
<dbReference type="InterPro" id="IPR036291">
    <property type="entry name" value="NAD(P)-bd_dom_sf"/>
</dbReference>
<dbReference type="PANTHER" id="PTHR43671:SF13">
    <property type="entry name" value="SERINE_THREONINE-PROTEIN KINASE NEK2"/>
    <property type="match status" value="1"/>
</dbReference>
<dbReference type="Pfam" id="PF00069">
    <property type="entry name" value="Pkinase"/>
    <property type="match status" value="1"/>
</dbReference>
<dbReference type="SUPFAM" id="SSF51735">
    <property type="entry name" value="NAD(P)-binding Rossmann-fold domains"/>
    <property type="match status" value="1"/>
</dbReference>
<protein>
    <recommendedName>
        <fullName evidence="2">non-specific serine/threonine protein kinase</fullName>
        <ecNumber evidence="2">2.7.11.1</ecNumber>
    </recommendedName>
</protein>
<feature type="binding site" evidence="7">
    <location>
        <position position="340"/>
    </location>
    <ligand>
        <name>ATP</name>
        <dbReference type="ChEBI" id="CHEBI:30616"/>
    </ligand>
</feature>
<keyword evidence="4 7" id="KW-0547">Nucleotide-binding</keyword>
<dbReference type="PANTHER" id="PTHR43671">
    <property type="entry name" value="SERINE/THREONINE-PROTEIN KINASE NEK"/>
    <property type="match status" value="1"/>
</dbReference>
<dbReference type="PROSITE" id="PS00108">
    <property type="entry name" value="PROTEIN_KINASE_ST"/>
    <property type="match status" value="1"/>
</dbReference>
<dbReference type="InterPro" id="IPR008271">
    <property type="entry name" value="Ser/Thr_kinase_AS"/>
</dbReference>
<dbReference type="KEGG" id="ngr:NAEGRDRAFT_78477"/>
<evidence type="ECO:0000259" key="8">
    <source>
        <dbReference type="PROSITE" id="PS50011"/>
    </source>
</evidence>
<feature type="domain" description="Protein kinase" evidence="8">
    <location>
        <begin position="312"/>
        <end position="579"/>
    </location>
</feature>
<dbReference type="GeneID" id="8849763"/>
<gene>
    <name evidence="9" type="ORF">NAEGRDRAFT_78477</name>
</gene>
<evidence type="ECO:0000256" key="1">
    <source>
        <dbReference type="ARBA" id="ARBA00010886"/>
    </source>
</evidence>
<dbReference type="VEuPathDB" id="AmoebaDB:NAEGRDRAFT_78477"/>
<dbReference type="OrthoDB" id="4062651at2759"/>
<evidence type="ECO:0000256" key="4">
    <source>
        <dbReference type="ARBA" id="ARBA00022741"/>
    </source>
</evidence>
<dbReference type="InterPro" id="IPR050660">
    <property type="entry name" value="NEK_Ser/Thr_kinase"/>
</dbReference>
<keyword evidence="3" id="KW-0808">Transferase</keyword>
<dbReference type="STRING" id="5762.D2V427"/>
<sequence>MRENPWRTTIATSVLYWMLRRNSPKCDISSRDRVIVITGGSGGIGSLVAKELLGSRWNAKVIVIDYSLSQMQQVFEQELSDNCEKLKLFACDITNNEQVENTAKLIQNQLLEWNITQVFGLAELSETEMLDVFGVNILGPIRMLRCIYPMMISNNQENDSKSNQGIVINVASAASYSAVKFTGFYSTTKFALYGFSDGLRREFKSIQGLRVTCIEPGFAKTQILNMKPFSESSQFYKPYMELYQVAKKMMDNAQSPQKVSSVICEQLFSSNNEKHILIDHWYMRLLNNLNNNINSLNNNSKNVKEELLNRYSTIINELGSGAFGIVYQVKRKNQSIAAVKVIYPSLEFDMNQALHEAIQTVKVSHENIIRVHTAFISNNQSFLCIEMDCLEFGNLFDYFIKNPNNIPSEKMILLIIEQMGNALKHIQKFNIIHKDIKPANILIKSINTKQDNIQVCLSDFGFAKTNTNSSTEISQLSGTFKYLAPEIIDYEILDIKQPYSTQSDIFALGVTLYYLMTRDLSTLCNSMCKHPKLLKDYFVKYQRMKYSDHLIELILKMMSLQPNDRPSIEQLIQQANQTIIEKPIELPVYHLCLATFYGSPAHTNITKSLNIYRNSHSLIGVDFSDGPSIDLDSIRNQLKIENAPSTTTLIGINWCRKQYQQNYIRQVTFASLLDDNQMFEIATTTYNQQKSEEPEHLTRIAKEFSVKSFSVLELLDVLDNVDYSNLLEYFEDINVKNTNSVLSNNLKYLYFIAIIEENGKIIDALKSTPKLETINIDGQKISLTKDMYYIDGPLHRACVLEYLPAIQWYSNNYPHFHEEQGIDCGYPLEIAIENRNTIIFEWIFNNCNLSSNVLSSALVTVADINGSAEWAQNLIKKGASIEFVQKYATEKGKQHLITYINKNCKDNKSWNFFKFFNNK</sequence>
<evidence type="ECO:0000256" key="3">
    <source>
        <dbReference type="ARBA" id="ARBA00022679"/>
    </source>
</evidence>
<dbReference type="InterPro" id="IPR002347">
    <property type="entry name" value="SDR_fam"/>
</dbReference>
<reference evidence="9 10" key="1">
    <citation type="journal article" date="2010" name="Cell">
        <title>The genome of Naegleria gruberi illuminates early eukaryotic versatility.</title>
        <authorList>
            <person name="Fritz-Laylin L.K."/>
            <person name="Prochnik S.E."/>
            <person name="Ginger M.L."/>
            <person name="Dacks J.B."/>
            <person name="Carpenter M.L."/>
            <person name="Field M.C."/>
            <person name="Kuo A."/>
            <person name="Paredez A."/>
            <person name="Chapman J."/>
            <person name="Pham J."/>
            <person name="Shu S."/>
            <person name="Neupane R."/>
            <person name="Cipriano M."/>
            <person name="Mancuso J."/>
            <person name="Tu H."/>
            <person name="Salamov A."/>
            <person name="Lindquist E."/>
            <person name="Shapiro H."/>
            <person name="Lucas S."/>
            <person name="Grigoriev I.V."/>
            <person name="Cande W.Z."/>
            <person name="Fulton C."/>
            <person name="Rokhsar D.S."/>
            <person name="Dawson S.C."/>
        </authorList>
    </citation>
    <scope>NUCLEOTIDE SEQUENCE [LARGE SCALE GENOMIC DNA]</scope>
    <source>
        <strain evidence="9 10">NEG-M</strain>
    </source>
</reference>
<proteinExistence type="inferred from homology"/>
<evidence type="ECO:0000256" key="2">
    <source>
        <dbReference type="ARBA" id="ARBA00012513"/>
    </source>
</evidence>
<name>D2V427_NAEGR</name>
<dbReference type="GO" id="GO:0004674">
    <property type="term" value="F:protein serine/threonine kinase activity"/>
    <property type="evidence" value="ECO:0007669"/>
    <property type="project" value="UniProtKB-EC"/>
</dbReference>
<dbReference type="InterPro" id="IPR020904">
    <property type="entry name" value="Sc_DH/Rdtase_CS"/>
</dbReference>
<dbReference type="eggNOG" id="KOG1201">
    <property type="taxonomic scope" value="Eukaryota"/>
</dbReference>
<keyword evidence="10" id="KW-1185">Reference proteome</keyword>
<dbReference type="RefSeq" id="XP_002681193.1">
    <property type="nucleotide sequence ID" value="XM_002681147.1"/>
</dbReference>
<dbReference type="InterPro" id="IPR017441">
    <property type="entry name" value="Protein_kinase_ATP_BS"/>
</dbReference>
<dbReference type="AlphaFoldDB" id="D2V427"/>
<dbReference type="SMART" id="SM00220">
    <property type="entry name" value="S_TKc"/>
    <property type="match status" value="1"/>
</dbReference>
<dbReference type="SUPFAM" id="SSF56112">
    <property type="entry name" value="Protein kinase-like (PK-like)"/>
    <property type="match status" value="1"/>
</dbReference>
<dbReference type="eggNOG" id="KOG0615">
    <property type="taxonomic scope" value="Eukaryota"/>
</dbReference>
<evidence type="ECO:0000256" key="7">
    <source>
        <dbReference type="PROSITE-ProRule" id="PRU10141"/>
    </source>
</evidence>
<dbReference type="Gene3D" id="1.10.510.10">
    <property type="entry name" value="Transferase(Phosphotransferase) domain 1"/>
    <property type="match status" value="1"/>
</dbReference>
<dbReference type="EC" id="2.7.11.1" evidence="2"/>
<dbReference type="PRINTS" id="PR00081">
    <property type="entry name" value="GDHRDH"/>
</dbReference>
<dbReference type="SUPFAM" id="SSF140860">
    <property type="entry name" value="Pseudo ankyrin repeat-like"/>
    <property type="match status" value="1"/>
</dbReference>
<dbReference type="PROSITE" id="PS50011">
    <property type="entry name" value="PROTEIN_KINASE_DOM"/>
    <property type="match status" value="1"/>
</dbReference>
<dbReference type="InParanoid" id="D2V427"/>
<dbReference type="Pfam" id="PF00106">
    <property type="entry name" value="adh_short"/>
    <property type="match status" value="1"/>
</dbReference>
<dbReference type="PROSITE" id="PS00061">
    <property type="entry name" value="ADH_SHORT"/>
    <property type="match status" value="1"/>
</dbReference>
<keyword evidence="6 7" id="KW-0067">ATP-binding</keyword>
<evidence type="ECO:0000313" key="9">
    <source>
        <dbReference type="EMBL" id="EFC48449.1"/>
    </source>
</evidence>
<dbReference type="Gene3D" id="3.40.50.720">
    <property type="entry name" value="NAD(P)-binding Rossmann-like Domain"/>
    <property type="match status" value="1"/>
</dbReference>
<comment type="similarity">
    <text evidence="1">Belongs to the protein kinase superfamily. NEK Ser/Thr protein kinase family. NIMA subfamily.</text>
</comment>
<accession>D2V427</accession>